<evidence type="ECO:0000256" key="2">
    <source>
        <dbReference type="ARBA" id="ARBA00022946"/>
    </source>
</evidence>
<comment type="caution">
    <text evidence="5">The sequence shown here is derived from an EMBL/GenBank/DDBJ whole genome shotgun (WGS) entry which is preliminary data.</text>
</comment>
<evidence type="ECO:0000256" key="1">
    <source>
        <dbReference type="ARBA" id="ARBA00022723"/>
    </source>
</evidence>
<reference evidence="5 6" key="1">
    <citation type="submission" date="2023-03" db="EMBL/GenBank/DDBJ databases">
        <title>YIM 133296 draft genome.</title>
        <authorList>
            <person name="Xiong L."/>
        </authorList>
    </citation>
    <scope>NUCLEOTIDE SEQUENCE [LARGE SCALE GENOMIC DNA]</scope>
    <source>
        <strain evidence="5 6">YIM 133296</strain>
    </source>
</reference>
<keyword evidence="2" id="KW-0809">Transit peptide</keyword>
<evidence type="ECO:0000313" key="6">
    <source>
        <dbReference type="Proteomes" id="UP001528912"/>
    </source>
</evidence>
<organism evidence="5 6">
    <name type="scientific">Luteipulveratus flavus</name>
    <dbReference type="NCBI Taxonomy" id="3031728"/>
    <lineage>
        <taxon>Bacteria</taxon>
        <taxon>Bacillati</taxon>
        <taxon>Actinomycetota</taxon>
        <taxon>Actinomycetes</taxon>
        <taxon>Micrococcales</taxon>
        <taxon>Dermacoccaceae</taxon>
        <taxon>Luteipulveratus</taxon>
    </lineage>
</organism>
<dbReference type="EMBL" id="JAROAV010000053">
    <property type="protein sequence ID" value="MDF8266337.1"/>
    <property type="molecule type" value="Genomic_DNA"/>
</dbReference>
<keyword evidence="4" id="KW-0411">Iron-sulfur</keyword>
<protein>
    <submittedName>
        <fullName evidence="5">Small ribosomal subunit Rsm22 family protein</fullName>
    </submittedName>
</protein>
<sequence length="334" mass="35343">MSDLSLRLRDALDRSAAGASTVALTAAVERLSDRYRSVRPAGAPILAGPAEVLAYAVYRMPATYAAVRLALLQGVRAGLGPISSVADLGGGTGAAVWAAAEALPDVRAATVLEQVAAARDLGRAIAAEDLGETSWRDWRVGEPVPSADLVSAAYVLSELSEEQQTRLVADAMAAAGAAVLVVEPGTPDGHRRVLAARELLLAAGWRVLAPCPHALACPLADADWCHFAARVNRSALHRRVKSAELSHEDEKFSYVLAVRRSTRQDLGDGARDARSIVRGGRVVRHPLKRKGLVELQLCRPDGTAGREVVSKRHGAAYKAARDVAWGDTWPPAAD</sequence>
<dbReference type="Pfam" id="PF09243">
    <property type="entry name" value="Rsm22"/>
    <property type="match status" value="1"/>
</dbReference>
<evidence type="ECO:0000256" key="3">
    <source>
        <dbReference type="ARBA" id="ARBA00023004"/>
    </source>
</evidence>
<evidence type="ECO:0000313" key="5">
    <source>
        <dbReference type="EMBL" id="MDF8266337.1"/>
    </source>
</evidence>
<dbReference type="InterPro" id="IPR029063">
    <property type="entry name" value="SAM-dependent_MTases_sf"/>
</dbReference>
<name>A0ABT6CDH9_9MICO</name>
<dbReference type="SUPFAM" id="SSF53335">
    <property type="entry name" value="S-adenosyl-L-methionine-dependent methyltransferases"/>
    <property type="match status" value="1"/>
</dbReference>
<dbReference type="InterPro" id="IPR015324">
    <property type="entry name" value="Ribosomal_Rsm22-like"/>
</dbReference>
<dbReference type="Gene3D" id="3.40.50.150">
    <property type="entry name" value="Vaccinia Virus protein VP39"/>
    <property type="match status" value="1"/>
</dbReference>
<dbReference type="InterPro" id="IPR052571">
    <property type="entry name" value="Mt_RNA_Methyltransferase"/>
</dbReference>
<keyword evidence="3" id="KW-0408">Iron</keyword>
<evidence type="ECO:0000256" key="4">
    <source>
        <dbReference type="ARBA" id="ARBA00023014"/>
    </source>
</evidence>
<accession>A0ABT6CDH9</accession>
<dbReference type="RefSeq" id="WP_277193524.1">
    <property type="nucleotide sequence ID" value="NZ_JAROAV010000053.1"/>
</dbReference>
<dbReference type="PANTHER" id="PTHR13184:SF5">
    <property type="entry name" value="METHYLTRANSFERASE-LIKE PROTEIN 17, MITOCHONDRIAL"/>
    <property type="match status" value="1"/>
</dbReference>
<dbReference type="PANTHER" id="PTHR13184">
    <property type="entry name" value="37S RIBOSOMAL PROTEIN S22"/>
    <property type="match status" value="1"/>
</dbReference>
<proteinExistence type="predicted"/>
<keyword evidence="6" id="KW-1185">Reference proteome</keyword>
<gene>
    <name evidence="5" type="ORF">P4R38_18970</name>
</gene>
<dbReference type="Proteomes" id="UP001528912">
    <property type="component" value="Unassembled WGS sequence"/>
</dbReference>
<keyword evidence="1" id="KW-0479">Metal-binding</keyword>